<keyword evidence="7 9" id="KW-0648">Protein biosynthesis</keyword>
<dbReference type="InterPro" id="IPR044145">
    <property type="entry name" value="IF2_II"/>
</dbReference>
<reference evidence="14 15" key="1">
    <citation type="submission" date="2024-08" db="EMBL/GenBank/DDBJ databases">
        <title>Whole-genome sequencing of halo(alkali)philic microorganisms from hypersaline lakes.</title>
        <authorList>
            <person name="Sorokin D.Y."/>
            <person name="Merkel A.Y."/>
            <person name="Messina E."/>
            <person name="Yakimov M."/>
        </authorList>
    </citation>
    <scope>NUCLEOTIDE SEQUENCE [LARGE SCALE GENOMIC DNA]</scope>
    <source>
        <strain evidence="14 15">Cl-TMA</strain>
    </source>
</reference>
<dbReference type="SUPFAM" id="SSF52156">
    <property type="entry name" value="Initiation factor IF2/eIF5b, domain 3"/>
    <property type="match status" value="1"/>
</dbReference>
<sequence>MGKVKVSTFAREMGTSDEKLLEQLRAAGVEKHSADQFVNDEDKRQLLAYLRKSHGGADEEEEPAPSKITLKRRSNRQVKQSFSHGRSRTVEVEVRKKRTFVKRRRDEELGDEEPEAETVGAEAAELEMEGAAAGSAPVAEEHEAPSTAEAEAAPETEEGEETTEREEAPMEEEAEPAEQQTAVEEAPAEEAAAVEGAPAEQPAPEEGPAPDKGKSKKGRKEQEEELRNKEASEEEGFESKKQRKKREKRAKREGRKREDRRGFERPEPQVREVAVPDTISVEELSNRLALKATELIKQLFKMGVMVTKNDTLDSDTATLVVEELGHKVKHVSEEALEEEVLAAEKPQGEAVARPPVVTVMGHVDHGKTSLLDYIRKAKVAAGEAGGITQHIGAYHVDTDNGTLVFLDTPGHEAFTAMRARGAQVTDMVILVVAADDGIKPQTMEAIDHAKAAEVPIVVAVNKCDLPDAEPEKVKQEMSQHGLIPEDWGGETVFVNLSAKTGDRVDSLLEMVALQSELLELQAVAEGPAQGIVIESKLDRGRGPVATILVREGRLHQGDVLLAGPEYGRVRALVNEYGDNVEDAGPSMPVEVLGLSGVPEAGDDAQVVTEERKAREISEMRHQRAKEQQIAANKRAKLEGMFEQMQQGEVAELPILLKADVQGSVEAMRESLEKLSNEEVQVKVIHAQVGGINESDVNLALASEAIIIGFNVRAEASARRLIEQNGVDVRYFSVIYEAVDQVKAALEGLLEPEITEEITGRAEVRDLFRVPKMGTVAGCQVIEGHVTRNAKVRVLRDNVVVYDGQLDSLKRFKDDAKEVREGYECGMGIKDFNDLKIGDVLECYESRETARTLD</sequence>
<evidence type="ECO:0000256" key="5">
    <source>
        <dbReference type="ARBA" id="ARBA00022540"/>
    </source>
</evidence>
<dbReference type="GO" id="GO:0003743">
    <property type="term" value="F:translation initiation factor activity"/>
    <property type="evidence" value="ECO:0007669"/>
    <property type="project" value="UniProtKB-KW"/>
</dbReference>
<evidence type="ECO:0000256" key="3">
    <source>
        <dbReference type="ARBA" id="ARBA00020675"/>
    </source>
</evidence>
<evidence type="ECO:0000313" key="15">
    <source>
        <dbReference type="Proteomes" id="UP001575181"/>
    </source>
</evidence>
<dbReference type="Pfam" id="PF03144">
    <property type="entry name" value="GTP_EFTU_D2"/>
    <property type="match status" value="1"/>
</dbReference>
<dbReference type="InterPro" id="IPR015760">
    <property type="entry name" value="TIF_IF2"/>
</dbReference>
<dbReference type="InterPro" id="IPR023115">
    <property type="entry name" value="TIF_IF2_dom3"/>
</dbReference>
<dbReference type="InterPro" id="IPR013575">
    <property type="entry name" value="IF2_assoc_dom_bac"/>
</dbReference>
<dbReference type="InterPro" id="IPR000178">
    <property type="entry name" value="TF_IF2_bacterial-like"/>
</dbReference>
<dbReference type="Pfam" id="PF08364">
    <property type="entry name" value="IF2_assoc"/>
    <property type="match status" value="1"/>
</dbReference>
<keyword evidence="6 9" id="KW-0547">Nucleotide-binding</keyword>
<gene>
    <name evidence="9 14" type="primary">infB</name>
    <name evidence="14" type="ORF">ACERLL_07850</name>
</gene>
<dbReference type="InterPro" id="IPR053905">
    <property type="entry name" value="EF-G-like_DII"/>
</dbReference>
<dbReference type="EMBL" id="JBGUAW010000005">
    <property type="protein sequence ID" value="MFA9460735.1"/>
    <property type="molecule type" value="Genomic_DNA"/>
</dbReference>
<dbReference type="Gene3D" id="2.40.30.10">
    <property type="entry name" value="Translation factors"/>
    <property type="match status" value="2"/>
</dbReference>
<dbReference type="PROSITE" id="PS51722">
    <property type="entry name" value="G_TR_2"/>
    <property type="match status" value="1"/>
</dbReference>
<dbReference type="CDD" id="cd03702">
    <property type="entry name" value="IF2_mtIF2_II"/>
    <property type="match status" value="1"/>
</dbReference>
<accession>A0ABV4TTU5</accession>
<dbReference type="InterPro" id="IPR009061">
    <property type="entry name" value="DNA-bd_dom_put_sf"/>
</dbReference>
<dbReference type="CDD" id="cd01887">
    <property type="entry name" value="IF2_eIF5B"/>
    <property type="match status" value="1"/>
</dbReference>
<dbReference type="RefSeq" id="WP_373655523.1">
    <property type="nucleotide sequence ID" value="NZ_JBGUAW010000005.1"/>
</dbReference>
<feature type="binding site" evidence="9">
    <location>
        <begin position="407"/>
        <end position="411"/>
    </location>
    <ligand>
        <name>GTP</name>
        <dbReference type="ChEBI" id="CHEBI:37565"/>
    </ligand>
</feature>
<evidence type="ECO:0000256" key="1">
    <source>
        <dbReference type="ARBA" id="ARBA00004496"/>
    </source>
</evidence>
<feature type="region of interest" description="G-domain" evidence="9">
    <location>
        <begin position="355"/>
        <end position="503"/>
    </location>
</feature>
<evidence type="ECO:0000256" key="4">
    <source>
        <dbReference type="ARBA" id="ARBA00022490"/>
    </source>
</evidence>
<dbReference type="InterPro" id="IPR000795">
    <property type="entry name" value="T_Tr_GTP-bd_dom"/>
</dbReference>
<dbReference type="InterPro" id="IPR004161">
    <property type="entry name" value="EFTu-like_2"/>
</dbReference>
<dbReference type="Pfam" id="PF04760">
    <property type="entry name" value="IF2_N"/>
    <property type="match status" value="2"/>
</dbReference>
<feature type="domain" description="Tr-type G" evidence="13">
    <location>
        <begin position="352"/>
        <end position="521"/>
    </location>
</feature>
<evidence type="ECO:0000259" key="13">
    <source>
        <dbReference type="PROSITE" id="PS51722"/>
    </source>
</evidence>
<evidence type="ECO:0000256" key="7">
    <source>
        <dbReference type="ARBA" id="ARBA00022917"/>
    </source>
</evidence>
<evidence type="ECO:0000256" key="9">
    <source>
        <dbReference type="HAMAP-Rule" id="MF_00100"/>
    </source>
</evidence>
<comment type="subcellular location">
    <subcellularLocation>
        <location evidence="1 9 11">Cytoplasm</location>
    </subcellularLocation>
</comment>
<dbReference type="Pfam" id="PF22042">
    <property type="entry name" value="EF-G_D2"/>
    <property type="match status" value="1"/>
</dbReference>
<dbReference type="InterPro" id="IPR036925">
    <property type="entry name" value="TIF_IF2_dom3_sf"/>
</dbReference>
<feature type="binding site" evidence="9">
    <location>
        <begin position="461"/>
        <end position="464"/>
    </location>
    <ligand>
        <name>GTP</name>
        <dbReference type="ChEBI" id="CHEBI:37565"/>
    </ligand>
</feature>
<evidence type="ECO:0000256" key="8">
    <source>
        <dbReference type="ARBA" id="ARBA00023134"/>
    </source>
</evidence>
<name>A0ABV4TTU5_9GAMM</name>
<dbReference type="NCBIfam" id="TIGR00231">
    <property type="entry name" value="small_GTP"/>
    <property type="match status" value="1"/>
</dbReference>
<dbReference type="HAMAP" id="MF_00100_B">
    <property type="entry name" value="IF_2_B"/>
    <property type="match status" value="1"/>
</dbReference>
<keyword evidence="5 9" id="KW-0396">Initiation factor</keyword>
<dbReference type="Pfam" id="PF00009">
    <property type="entry name" value="GTP_EFTU"/>
    <property type="match status" value="1"/>
</dbReference>
<dbReference type="Gene3D" id="3.40.50.300">
    <property type="entry name" value="P-loop containing nucleotide triphosphate hydrolases"/>
    <property type="match status" value="1"/>
</dbReference>
<evidence type="ECO:0000256" key="10">
    <source>
        <dbReference type="RuleBase" id="RU000644"/>
    </source>
</evidence>
<evidence type="ECO:0000256" key="6">
    <source>
        <dbReference type="ARBA" id="ARBA00022741"/>
    </source>
</evidence>
<organism evidence="14 15">
    <name type="scientific">Thiohalorhabdus methylotrophus</name>
    <dbReference type="NCBI Taxonomy" id="3242694"/>
    <lineage>
        <taxon>Bacteria</taxon>
        <taxon>Pseudomonadati</taxon>
        <taxon>Pseudomonadota</taxon>
        <taxon>Gammaproteobacteria</taxon>
        <taxon>Thiohalorhabdales</taxon>
        <taxon>Thiohalorhabdaceae</taxon>
        <taxon>Thiohalorhabdus</taxon>
    </lineage>
</organism>
<dbReference type="Gene3D" id="3.40.50.10050">
    <property type="entry name" value="Translation initiation factor IF- 2, domain 3"/>
    <property type="match status" value="1"/>
</dbReference>
<comment type="function">
    <text evidence="9 10">One of the essential components for the initiation of protein synthesis. Protects formylmethionyl-tRNA from spontaneous hydrolysis and promotes its binding to the 30S ribosomal subunits. Also involved in the hydrolysis of GTP during the formation of the 70S ribosomal complex.</text>
</comment>
<protein>
    <recommendedName>
        <fullName evidence="3 9">Translation initiation factor IF-2</fullName>
    </recommendedName>
</protein>
<dbReference type="SUPFAM" id="SSF46955">
    <property type="entry name" value="Putative DNA-binding domain"/>
    <property type="match status" value="1"/>
</dbReference>
<dbReference type="InterPro" id="IPR009000">
    <property type="entry name" value="Transl_B-barrel_sf"/>
</dbReference>
<evidence type="ECO:0000256" key="11">
    <source>
        <dbReference type="RuleBase" id="RU000645"/>
    </source>
</evidence>
<dbReference type="SUPFAM" id="SSF50447">
    <property type="entry name" value="Translation proteins"/>
    <property type="match status" value="2"/>
</dbReference>
<dbReference type="Gene3D" id="3.30.56.50">
    <property type="entry name" value="Putative DNA-binding domain, N-terminal subdomain of bacterial translation initiation factor IF2"/>
    <property type="match status" value="1"/>
</dbReference>
<keyword evidence="15" id="KW-1185">Reference proteome</keyword>
<dbReference type="SUPFAM" id="SSF52540">
    <property type="entry name" value="P-loop containing nucleoside triphosphate hydrolases"/>
    <property type="match status" value="1"/>
</dbReference>
<evidence type="ECO:0000256" key="12">
    <source>
        <dbReference type="SAM" id="MobiDB-lite"/>
    </source>
</evidence>
<keyword evidence="8 9" id="KW-0342">GTP-binding</keyword>
<evidence type="ECO:0000256" key="2">
    <source>
        <dbReference type="ARBA" id="ARBA00007733"/>
    </source>
</evidence>
<feature type="region of interest" description="Disordered" evidence="12">
    <location>
        <begin position="51"/>
        <end position="269"/>
    </location>
</feature>
<comment type="caution">
    <text evidence="14">The sequence shown here is derived from an EMBL/GenBank/DDBJ whole genome shotgun (WGS) entry which is preliminary data.</text>
</comment>
<proteinExistence type="inferred from homology"/>
<feature type="compositionally biased region" description="Basic and acidic residues" evidence="12">
    <location>
        <begin position="220"/>
        <end position="231"/>
    </location>
</feature>
<feature type="compositionally biased region" description="Basic residues" evidence="12">
    <location>
        <begin position="241"/>
        <end position="254"/>
    </location>
</feature>
<comment type="similarity">
    <text evidence="2 9 10">Belongs to the TRAFAC class translation factor GTPase superfamily. Classic translation factor GTPase family. IF-2 subfamily.</text>
</comment>
<dbReference type="InterPro" id="IPR005225">
    <property type="entry name" value="Small_GTP-bd"/>
</dbReference>
<dbReference type="Pfam" id="PF11987">
    <property type="entry name" value="IF-2"/>
    <property type="match status" value="1"/>
</dbReference>
<feature type="compositionally biased region" description="Low complexity" evidence="12">
    <location>
        <begin position="177"/>
        <end position="206"/>
    </location>
</feature>
<dbReference type="InterPro" id="IPR006847">
    <property type="entry name" value="IF2_N"/>
</dbReference>
<dbReference type="CDD" id="cd03692">
    <property type="entry name" value="mtIF2_IVc"/>
    <property type="match status" value="1"/>
</dbReference>
<dbReference type="InterPro" id="IPR027417">
    <property type="entry name" value="P-loop_NTPase"/>
</dbReference>
<evidence type="ECO:0000313" key="14">
    <source>
        <dbReference type="EMBL" id="MFA9460735.1"/>
    </source>
</evidence>
<dbReference type="PANTHER" id="PTHR43381">
    <property type="entry name" value="TRANSLATION INITIATION FACTOR IF-2-RELATED"/>
    <property type="match status" value="1"/>
</dbReference>
<dbReference type="PANTHER" id="PTHR43381:SF5">
    <property type="entry name" value="TR-TYPE G DOMAIN-CONTAINING PROTEIN"/>
    <property type="match status" value="1"/>
</dbReference>
<feature type="compositionally biased region" description="Acidic residues" evidence="12">
    <location>
        <begin position="152"/>
        <end position="176"/>
    </location>
</feature>
<feature type="binding site" evidence="9">
    <location>
        <begin position="361"/>
        <end position="368"/>
    </location>
    <ligand>
        <name>GTP</name>
        <dbReference type="ChEBI" id="CHEBI:37565"/>
    </ligand>
</feature>
<dbReference type="PROSITE" id="PS01176">
    <property type="entry name" value="IF2"/>
    <property type="match status" value="1"/>
</dbReference>
<dbReference type="NCBIfam" id="TIGR00487">
    <property type="entry name" value="IF-2"/>
    <property type="match status" value="1"/>
</dbReference>
<feature type="compositionally biased region" description="Basic and acidic residues" evidence="12">
    <location>
        <begin position="255"/>
        <end position="269"/>
    </location>
</feature>
<keyword evidence="4 9" id="KW-0963">Cytoplasm</keyword>
<dbReference type="Proteomes" id="UP001575181">
    <property type="component" value="Unassembled WGS sequence"/>
</dbReference>